<dbReference type="Pfam" id="PF23358">
    <property type="entry name" value="OST48_MD"/>
    <property type="match status" value="1"/>
</dbReference>
<feature type="chain" id="PRO_5005123627" description="Dolichyl-diphosphooligosaccharide--protein glycosyltransferase subunit WBP1" evidence="8">
    <location>
        <begin position="20"/>
        <end position="435"/>
    </location>
</feature>
<evidence type="ECO:0000313" key="13">
    <source>
        <dbReference type="Proteomes" id="UP000001744"/>
    </source>
</evidence>
<dbReference type="JaponicusDB" id="SJAG_01069">
    <property type="gene designation" value="wbp1"/>
</dbReference>
<evidence type="ECO:0000256" key="5">
    <source>
        <dbReference type="ARBA" id="ARBA00022824"/>
    </source>
</evidence>
<keyword evidence="13" id="KW-1185">Reference proteome</keyword>
<evidence type="ECO:0000256" key="6">
    <source>
        <dbReference type="ARBA" id="ARBA00022989"/>
    </source>
</evidence>
<dbReference type="eggNOG" id="KOG2754">
    <property type="taxonomic scope" value="Eukaryota"/>
</dbReference>
<evidence type="ECO:0000256" key="7">
    <source>
        <dbReference type="ARBA" id="ARBA00023136"/>
    </source>
</evidence>
<name>B6JXE1_SCHJY</name>
<proteinExistence type="inferred from homology"/>
<sequence length="435" mass="49004">MRSSLLNFLFFTFIAAVAAVNERVLAIFDHEHADYESLLDSLRERDFDVTVKDVKAPDSSLFEFGERKYDDLLLFSARNKGLGASFSPKALIEFVEDGGNILLAAGTNVPEGLREFGRQLGIFVAERGNALVDHFASVGSEDHQLVALDEFSSSKYIVSDETRNAGAVLYKGSGHALGENPLVEPVLRAKTTSYLYNQKSESESSAHPWAAGSQLFVVSSLQTLNGSRVAFSSSLDIFKNEYLSPSSESYNAANALFARDLTNWVFQRSGRLVLENMTYGLISESVEERNGPVYRIKDEMEFTADMSVYENGVRKPYIASDVQMELVMLDPYYRLNFEPVESDLKDAQRYSVKLVAPDHYGVFSYKVRYSRPGLTNIDEKQTFTLRQFHHNEYPRFLPHAYPYYTSAFIVFVGFVMFAGAWLFFKPAAPSVKKQQ</sequence>
<comment type="subunit">
    <text evidence="8">Component of the oligosaccharyltransferase (OST) complex.</text>
</comment>
<feature type="transmembrane region" description="Helical" evidence="8">
    <location>
        <begin position="401"/>
        <end position="424"/>
    </location>
</feature>
<dbReference type="HOGENOM" id="CLU_031804_0_0_1"/>
<keyword evidence="8" id="KW-0732">Signal</keyword>
<feature type="signal peptide" evidence="8">
    <location>
        <begin position="1"/>
        <end position="19"/>
    </location>
</feature>
<dbReference type="PANTHER" id="PTHR10830">
    <property type="entry name" value="DOLICHYL-DIPHOSPHOOLIGOSACCHARIDE--PROTEIN GLYCOSYLTRANSFERASE 48 KDA SUBUNIT"/>
    <property type="match status" value="1"/>
</dbReference>
<keyword evidence="7 8" id="KW-0472">Membrane</keyword>
<comment type="similarity">
    <text evidence="3 8">Belongs to the DDOST 48 kDa subunit family.</text>
</comment>
<evidence type="ECO:0000313" key="12">
    <source>
        <dbReference type="JaponicusDB" id="SJAG_01069"/>
    </source>
</evidence>
<comment type="pathway">
    <text evidence="2 8">Protein modification; protein glycosylation.</text>
</comment>
<feature type="domain" description="OST48 middle" evidence="10">
    <location>
        <begin position="288"/>
        <end position="424"/>
    </location>
</feature>
<comment type="subcellular location">
    <subcellularLocation>
        <location evidence="8">Endoplasmic reticulum membrane</location>
        <topology evidence="8">Single-pass type I membrane protein</topology>
    </subcellularLocation>
    <subcellularLocation>
        <location evidence="1">Membrane</location>
        <topology evidence="1">Single-pass type I membrane protein</topology>
    </subcellularLocation>
</comment>
<dbReference type="Proteomes" id="UP000001744">
    <property type="component" value="Unassembled WGS sequence"/>
</dbReference>
<dbReference type="PANTHER" id="PTHR10830:SF0">
    <property type="entry name" value="DOLICHYL-DIPHOSPHOOLIGOSACCHARIDE--PROTEIN GLYCOSYLTRANSFERASE 48 KDA SUBUNIT"/>
    <property type="match status" value="1"/>
</dbReference>
<dbReference type="GO" id="GO:0016740">
    <property type="term" value="F:transferase activity"/>
    <property type="evidence" value="ECO:0007669"/>
    <property type="project" value="UniProtKB-KW"/>
</dbReference>
<dbReference type="InterPro" id="IPR055457">
    <property type="entry name" value="OST48_N"/>
</dbReference>
<evidence type="ECO:0000256" key="1">
    <source>
        <dbReference type="ARBA" id="ARBA00004479"/>
    </source>
</evidence>
<dbReference type="UniPathway" id="UPA00378"/>
<dbReference type="AlphaFoldDB" id="B6JXE1"/>
<evidence type="ECO:0000259" key="9">
    <source>
        <dbReference type="Pfam" id="PF03345"/>
    </source>
</evidence>
<dbReference type="OrthoDB" id="29105at2759"/>
<dbReference type="RefSeq" id="XP_002172335.1">
    <property type="nucleotide sequence ID" value="XM_002172299.2"/>
</dbReference>
<comment type="function">
    <text evidence="8">Subunit of the oligosaccharyl transferase (OST) complex that catalyzes the initial transfer of a defined glycan (Glc(3)Man(9)GlcNAc(2) in eukaryotes) from the lipid carrier dolichol-pyrophosphate to an asparagine residue within an Asn-X-Ser/Thr consensus motif in nascent polypeptide chains, the first step in protein N-glycosylation. N-glycosylation occurs cotranslationally and the complex associates with the Sec61 complex at the channel-forming translocon complex that mediates protein translocation across the endoplasmic reticulum (ER).</text>
</comment>
<dbReference type="OMA" id="AHDEYPR"/>
<feature type="domain" description="OST48 N-terminal" evidence="9">
    <location>
        <begin position="23"/>
        <end position="265"/>
    </location>
</feature>
<dbReference type="GO" id="GO:0008250">
    <property type="term" value="C:oligosaccharyltransferase complex"/>
    <property type="evidence" value="ECO:0000318"/>
    <property type="project" value="GO_Central"/>
</dbReference>
<keyword evidence="4 8" id="KW-0812">Transmembrane</keyword>
<dbReference type="VEuPathDB" id="FungiDB:SJAG_01069"/>
<dbReference type="STRING" id="402676.B6JXE1"/>
<keyword evidence="5 8" id="KW-0256">Endoplasmic reticulum</keyword>
<evidence type="ECO:0000259" key="10">
    <source>
        <dbReference type="Pfam" id="PF23358"/>
    </source>
</evidence>
<reference evidence="11 13" key="1">
    <citation type="journal article" date="2011" name="Science">
        <title>Comparative functional genomics of the fission yeasts.</title>
        <authorList>
            <person name="Rhind N."/>
            <person name="Chen Z."/>
            <person name="Yassour M."/>
            <person name="Thompson D.A."/>
            <person name="Haas B.J."/>
            <person name="Habib N."/>
            <person name="Wapinski I."/>
            <person name="Roy S."/>
            <person name="Lin M.F."/>
            <person name="Heiman D.I."/>
            <person name="Young S.K."/>
            <person name="Furuya K."/>
            <person name="Guo Y."/>
            <person name="Pidoux A."/>
            <person name="Chen H.M."/>
            <person name="Robbertse B."/>
            <person name="Goldberg J.M."/>
            <person name="Aoki K."/>
            <person name="Bayne E.H."/>
            <person name="Berlin A.M."/>
            <person name="Desjardins C.A."/>
            <person name="Dobbs E."/>
            <person name="Dukaj L."/>
            <person name="Fan L."/>
            <person name="FitzGerald M.G."/>
            <person name="French C."/>
            <person name="Gujja S."/>
            <person name="Hansen K."/>
            <person name="Keifenheim D."/>
            <person name="Levin J.Z."/>
            <person name="Mosher R.A."/>
            <person name="Mueller C.A."/>
            <person name="Pfiffner J."/>
            <person name="Priest M."/>
            <person name="Russ C."/>
            <person name="Smialowska A."/>
            <person name="Swoboda P."/>
            <person name="Sykes S.M."/>
            <person name="Vaughn M."/>
            <person name="Vengrova S."/>
            <person name="Yoder R."/>
            <person name="Zeng Q."/>
            <person name="Allshire R."/>
            <person name="Baulcombe D."/>
            <person name="Birren B.W."/>
            <person name="Brown W."/>
            <person name="Ekwall K."/>
            <person name="Kellis M."/>
            <person name="Leatherwood J."/>
            <person name="Levin H."/>
            <person name="Margalit H."/>
            <person name="Martienssen R."/>
            <person name="Nieduszynski C.A."/>
            <person name="Spatafora J.W."/>
            <person name="Friedman N."/>
            <person name="Dalgaard J.Z."/>
            <person name="Baumann P."/>
            <person name="Niki H."/>
            <person name="Regev A."/>
            <person name="Nusbaum C."/>
        </authorList>
    </citation>
    <scope>NUCLEOTIDE SEQUENCE [LARGE SCALE GENOMIC DNA]</scope>
    <source>
        <strain evidence="13">yFS275 / FY16936</strain>
    </source>
</reference>
<dbReference type="Pfam" id="PF03345">
    <property type="entry name" value="OST48_N"/>
    <property type="match status" value="1"/>
</dbReference>
<evidence type="ECO:0000256" key="2">
    <source>
        <dbReference type="ARBA" id="ARBA00004922"/>
    </source>
</evidence>
<accession>B6JXE1</accession>
<keyword evidence="6 8" id="KW-1133">Transmembrane helix</keyword>
<evidence type="ECO:0000256" key="3">
    <source>
        <dbReference type="ARBA" id="ARBA00008743"/>
    </source>
</evidence>
<dbReference type="InterPro" id="IPR055459">
    <property type="entry name" value="OST48_MD"/>
</dbReference>
<dbReference type="EMBL" id="KE651166">
    <property type="protein sequence ID" value="EEB06042.1"/>
    <property type="molecule type" value="Genomic_DNA"/>
</dbReference>
<dbReference type="InterPro" id="IPR005013">
    <property type="entry name" value="DDOST_48_kDa_subunit"/>
</dbReference>
<dbReference type="GeneID" id="7048312"/>
<protein>
    <recommendedName>
        <fullName evidence="8">Dolichyl-diphosphooligosaccharide--protein glycosyltransferase subunit WBP1</fullName>
        <shortName evidence="8">Oligosaccharyl transferase subunit WBP1</shortName>
    </recommendedName>
</protein>
<evidence type="ECO:0000256" key="4">
    <source>
        <dbReference type="ARBA" id="ARBA00022692"/>
    </source>
</evidence>
<evidence type="ECO:0000313" key="11">
    <source>
        <dbReference type="EMBL" id="EEB06042.1"/>
    </source>
</evidence>
<organism evidence="11 13">
    <name type="scientific">Schizosaccharomyces japonicus (strain yFS275 / FY16936)</name>
    <name type="common">Fission yeast</name>
    <dbReference type="NCBI Taxonomy" id="402676"/>
    <lineage>
        <taxon>Eukaryota</taxon>
        <taxon>Fungi</taxon>
        <taxon>Dikarya</taxon>
        <taxon>Ascomycota</taxon>
        <taxon>Taphrinomycotina</taxon>
        <taxon>Schizosaccharomycetes</taxon>
        <taxon>Schizosaccharomycetales</taxon>
        <taxon>Schizosaccharomycetaceae</taxon>
        <taxon>Schizosaccharomyces</taxon>
    </lineage>
</organism>
<gene>
    <name evidence="12" type="primary">wbp1</name>
    <name evidence="11" type="ORF">SJAG_01069</name>
</gene>
<evidence type="ECO:0000256" key="8">
    <source>
        <dbReference type="RuleBase" id="RU361142"/>
    </source>
</evidence>
<dbReference type="GO" id="GO:0018279">
    <property type="term" value="P:protein N-linked glycosylation via asparagine"/>
    <property type="evidence" value="ECO:0000318"/>
    <property type="project" value="GO_Central"/>
</dbReference>